<comment type="similarity">
    <text evidence="1">Belongs to the peptidase M8 family.</text>
</comment>
<evidence type="ECO:0000256" key="2">
    <source>
        <dbReference type="ARBA" id="ARBA00022670"/>
    </source>
</evidence>
<evidence type="ECO:0000256" key="1">
    <source>
        <dbReference type="ARBA" id="ARBA00005860"/>
    </source>
</evidence>
<keyword evidence="2" id="KW-0645">Protease</keyword>
<keyword evidence="4" id="KW-0378">Hydrolase</keyword>
<feature type="binding site" evidence="7">
    <location>
        <position position="395"/>
    </location>
    <ligand>
        <name>Zn(2+)</name>
        <dbReference type="ChEBI" id="CHEBI:29105"/>
        <note>catalytic</note>
    </ligand>
</feature>
<dbReference type="GO" id="GO:0046872">
    <property type="term" value="F:metal ion binding"/>
    <property type="evidence" value="ECO:0007669"/>
    <property type="project" value="UniProtKB-KW"/>
</dbReference>
<dbReference type="Gene3D" id="3.90.132.10">
    <property type="entry name" value="Leishmanolysin , domain 2"/>
    <property type="match status" value="1"/>
</dbReference>
<comment type="caution">
    <text evidence="10">The sequence shown here is derived from an EMBL/GenBank/DDBJ whole genome shotgun (WGS) entry which is preliminary data.</text>
</comment>
<dbReference type="GO" id="GO:0005737">
    <property type="term" value="C:cytoplasm"/>
    <property type="evidence" value="ECO:0007669"/>
    <property type="project" value="TreeGrafter"/>
</dbReference>
<evidence type="ECO:0000256" key="6">
    <source>
        <dbReference type="ARBA" id="ARBA00023049"/>
    </source>
</evidence>
<dbReference type="GO" id="GO:0007155">
    <property type="term" value="P:cell adhesion"/>
    <property type="evidence" value="ECO:0007669"/>
    <property type="project" value="InterPro"/>
</dbReference>
<keyword evidence="5 7" id="KW-0862">Zinc</keyword>
<keyword evidence="6 7" id="KW-0482">Metalloprotease</keyword>
<name>A0A1Z5JFW8_FISSO</name>
<sequence>MRGLSTSTATLAICSFVASSLAAETTHVRARGGGAKLSDYEILPSANFKTAAHKSKKSSSHDLESMYPTASAVPTATAFPTAATLAPTLTFSPTTGKGKGKKSSKGSKSGKGKGKGKKCPSSKSGKGGKASSSVKSNGKAGKAGKGDSGSSSAKGSGKGSGKGSKKSDDFCEEETEVPSPAPSTVVPTATSPPVEPIVTSIPSSTSAPTSTAAPTAIDFEITLDLTAVPEDCRQAFEDAANRWEEVIVGDLVDVDTNGLVSENCPNLPPIIDDVFLCASLQPNDGEGGVLGSAGPEFVRQDTTPFTTTIGQMTFDLDDIELLKAEGTFASVILHEMGHVLGFGTLWEINGFTNSANPPCSYSESSRANAEWQTLSGCTSAVPMEQTGGSGTQCSHWSDECFVDELMTGFSSGAMPISRVTIGSMEDMGYEVDYSAADPFTAADLSPTCRCSNLEAALQGEDTFKSTNATITERPAVTGTKQLGGGRRRKLSDVGRTKAFEYGEMLLLERKIKRKSIVQENDSVLYVGDRIVVVLYEEEGHLYGVEVRG</sequence>
<feature type="compositionally biased region" description="Low complexity" evidence="8">
    <location>
        <begin position="182"/>
        <end position="211"/>
    </location>
</feature>
<feature type="compositionally biased region" description="Basic residues" evidence="8">
    <location>
        <begin position="98"/>
        <end position="120"/>
    </location>
</feature>
<dbReference type="GO" id="GO:0004222">
    <property type="term" value="F:metalloendopeptidase activity"/>
    <property type="evidence" value="ECO:0007669"/>
    <property type="project" value="InterPro"/>
</dbReference>
<evidence type="ECO:0000313" key="10">
    <source>
        <dbReference type="EMBL" id="GAX12893.1"/>
    </source>
</evidence>
<dbReference type="EMBL" id="BDSP01000057">
    <property type="protein sequence ID" value="GAX12893.1"/>
    <property type="molecule type" value="Genomic_DNA"/>
</dbReference>
<evidence type="ECO:0000256" key="3">
    <source>
        <dbReference type="ARBA" id="ARBA00022723"/>
    </source>
</evidence>
<dbReference type="InterPro" id="IPR001577">
    <property type="entry name" value="Peptidase_M8"/>
</dbReference>
<dbReference type="Gene3D" id="3.40.390.10">
    <property type="entry name" value="Collagenase (Catalytic Domain)"/>
    <property type="match status" value="1"/>
</dbReference>
<dbReference type="OrthoDB" id="48352at2759"/>
<keyword evidence="11" id="KW-1185">Reference proteome</keyword>
<evidence type="ECO:0008006" key="12">
    <source>
        <dbReference type="Google" id="ProtNLM"/>
    </source>
</evidence>
<feature type="region of interest" description="Disordered" evidence="8">
    <location>
        <begin position="88"/>
        <end position="211"/>
    </location>
</feature>
<protein>
    <recommendedName>
        <fullName evidence="12">Leishmanolysin-like peptidase</fullName>
    </recommendedName>
</protein>
<dbReference type="Pfam" id="PF01457">
    <property type="entry name" value="Peptidase_M8"/>
    <property type="match status" value="1"/>
</dbReference>
<dbReference type="SUPFAM" id="SSF55486">
    <property type="entry name" value="Metalloproteases ('zincins'), catalytic domain"/>
    <property type="match status" value="2"/>
</dbReference>
<keyword evidence="9" id="KW-0732">Signal</keyword>
<comment type="cofactor">
    <cofactor evidence="7">
        <name>Zn(2+)</name>
        <dbReference type="ChEBI" id="CHEBI:29105"/>
    </cofactor>
    <text evidence="7">Binds 1 zinc ion per subunit.</text>
</comment>
<evidence type="ECO:0000256" key="4">
    <source>
        <dbReference type="ARBA" id="ARBA00022801"/>
    </source>
</evidence>
<dbReference type="GO" id="GO:0006508">
    <property type="term" value="P:proteolysis"/>
    <property type="evidence" value="ECO:0007669"/>
    <property type="project" value="UniProtKB-KW"/>
</dbReference>
<feature type="compositionally biased region" description="Low complexity" evidence="8">
    <location>
        <begin position="121"/>
        <end position="140"/>
    </location>
</feature>
<accession>A0A1Z5JFW8</accession>
<evidence type="ECO:0000256" key="7">
    <source>
        <dbReference type="PIRSR" id="PIRSR601577-2"/>
    </source>
</evidence>
<dbReference type="PANTHER" id="PTHR10942">
    <property type="entry name" value="LEISHMANOLYSIN-LIKE PEPTIDASE"/>
    <property type="match status" value="1"/>
</dbReference>
<evidence type="ECO:0000313" key="11">
    <source>
        <dbReference type="Proteomes" id="UP000198406"/>
    </source>
</evidence>
<feature type="chain" id="PRO_5013255656" description="Leishmanolysin-like peptidase" evidence="9">
    <location>
        <begin position="23"/>
        <end position="548"/>
    </location>
</feature>
<reference evidence="10 11" key="1">
    <citation type="journal article" date="2015" name="Plant Cell">
        <title>Oil accumulation by the oleaginous diatom Fistulifera solaris as revealed by the genome and transcriptome.</title>
        <authorList>
            <person name="Tanaka T."/>
            <person name="Maeda Y."/>
            <person name="Veluchamy A."/>
            <person name="Tanaka M."/>
            <person name="Abida H."/>
            <person name="Marechal E."/>
            <person name="Bowler C."/>
            <person name="Muto M."/>
            <person name="Sunaga Y."/>
            <person name="Tanaka M."/>
            <person name="Yoshino T."/>
            <person name="Taniguchi T."/>
            <person name="Fukuda Y."/>
            <person name="Nemoto M."/>
            <person name="Matsumoto M."/>
            <person name="Wong P.S."/>
            <person name="Aburatani S."/>
            <person name="Fujibuchi W."/>
        </authorList>
    </citation>
    <scope>NUCLEOTIDE SEQUENCE [LARGE SCALE GENOMIC DNA]</scope>
    <source>
        <strain evidence="10 11">JPCC DA0580</strain>
    </source>
</reference>
<evidence type="ECO:0000256" key="5">
    <source>
        <dbReference type="ARBA" id="ARBA00022833"/>
    </source>
</evidence>
<evidence type="ECO:0000256" key="8">
    <source>
        <dbReference type="SAM" id="MobiDB-lite"/>
    </source>
</evidence>
<dbReference type="InterPro" id="IPR024079">
    <property type="entry name" value="MetalloPept_cat_dom_sf"/>
</dbReference>
<dbReference type="GO" id="GO:0016020">
    <property type="term" value="C:membrane"/>
    <property type="evidence" value="ECO:0007669"/>
    <property type="project" value="InterPro"/>
</dbReference>
<organism evidence="10 11">
    <name type="scientific">Fistulifera solaris</name>
    <name type="common">Oleaginous diatom</name>
    <dbReference type="NCBI Taxonomy" id="1519565"/>
    <lineage>
        <taxon>Eukaryota</taxon>
        <taxon>Sar</taxon>
        <taxon>Stramenopiles</taxon>
        <taxon>Ochrophyta</taxon>
        <taxon>Bacillariophyta</taxon>
        <taxon>Bacillariophyceae</taxon>
        <taxon>Bacillariophycidae</taxon>
        <taxon>Naviculales</taxon>
        <taxon>Naviculaceae</taxon>
        <taxon>Fistulifera</taxon>
    </lineage>
</organism>
<gene>
    <name evidence="10" type="ORF">FisN_11Hh308</name>
</gene>
<feature type="signal peptide" evidence="9">
    <location>
        <begin position="1"/>
        <end position="22"/>
    </location>
</feature>
<keyword evidence="3 7" id="KW-0479">Metal-binding</keyword>
<proteinExistence type="inferred from homology"/>
<dbReference type="PANTHER" id="PTHR10942:SF0">
    <property type="entry name" value="LEISHMANOLYSIN-LIKE PEPTIDASE"/>
    <property type="match status" value="1"/>
</dbReference>
<dbReference type="Proteomes" id="UP000198406">
    <property type="component" value="Unassembled WGS sequence"/>
</dbReference>
<dbReference type="InParanoid" id="A0A1Z5JFW8"/>
<dbReference type="AlphaFoldDB" id="A0A1Z5JFW8"/>
<evidence type="ECO:0000256" key="9">
    <source>
        <dbReference type="SAM" id="SignalP"/>
    </source>
</evidence>